<keyword evidence="3" id="KW-0472">Membrane</keyword>
<evidence type="ECO:0000256" key="2">
    <source>
        <dbReference type="ARBA" id="ARBA00022729"/>
    </source>
</evidence>
<organism evidence="7 8">
    <name type="scientific">Vibrio cholerae serotype O1 (strain ATCC 39541 / Classical Ogawa 395 / O395)</name>
    <dbReference type="NCBI Taxonomy" id="345073"/>
    <lineage>
        <taxon>Bacteria</taxon>
        <taxon>Pseudomonadati</taxon>
        <taxon>Pseudomonadota</taxon>
        <taxon>Gammaproteobacteria</taxon>
        <taxon>Vibrionales</taxon>
        <taxon>Vibrionaceae</taxon>
        <taxon>Vibrio</taxon>
    </lineage>
</organism>
<dbReference type="OrthoDB" id="8550022at2"/>
<keyword evidence="4" id="KW-0564">Palmitate</keyword>
<evidence type="ECO:0000313" key="8">
    <source>
        <dbReference type="Proteomes" id="UP000000249"/>
    </source>
</evidence>
<dbReference type="InterPro" id="IPR032831">
    <property type="entry name" value="LptM_cons"/>
</dbReference>
<keyword evidence="2" id="KW-0732">Signal</keyword>
<evidence type="ECO:0000313" key="7">
    <source>
        <dbReference type="EMBL" id="ABQ19907.1"/>
    </source>
</evidence>
<evidence type="ECO:0000256" key="4">
    <source>
        <dbReference type="ARBA" id="ARBA00023139"/>
    </source>
</evidence>
<dbReference type="eggNOG" id="COG5567">
    <property type="taxonomic scope" value="Bacteria"/>
</dbReference>
<proteinExistence type="predicted"/>
<dbReference type="EMBL" id="CP000627">
    <property type="protein sequence ID" value="ABQ19907.1"/>
    <property type="molecule type" value="Genomic_DNA"/>
</dbReference>
<gene>
    <name evidence="7" type="primary">lppL</name>
    <name evidence="7" type="ordered locus">VC0395_A2395</name>
</gene>
<evidence type="ECO:0000256" key="6">
    <source>
        <dbReference type="ARBA" id="ARBA00023288"/>
    </source>
</evidence>
<keyword evidence="5" id="KW-0998">Cell outer membrane</keyword>
<dbReference type="NCBIfam" id="NF047847">
    <property type="entry name" value="SS_mature_LptM"/>
    <property type="match status" value="1"/>
</dbReference>
<dbReference type="PATRIC" id="fig|345073.21.peg.54"/>
<dbReference type="Pfam" id="PF13627">
    <property type="entry name" value="LptM_cons"/>
    <property type="match status" value="1"/>
</dbReference>
<protein>
    <submittedName>
        <fullName evidence="7">Lipopeptide</fullName>
    </submittedName>
</protein>
<accession>A0A0H3AHW9</accession>
<evidence type="ECO:0000256" key="3">
    <source>
        <dbReference type="ARBA" id="ARBA00023136"/>
    </source>
</evidence>
<dbReference type="KEGG" id="vco:VC0395_A2395"/>
<comment type="subcellular location">
    <subcellularLocation>
        <location evidence="1">Cell outer membrane</location>
        <topology evidence="1">Lipid-anchor</topology>
    </subcellularLocation>
</comment>
<evidence type="ECO:0000256" key="5">
    <source>
        <dbReference type="ARBA" id="ARBA00023237"/>
    </source>
</evidence>
<dbReference type="Proteomes" id="UP000000249">
    <property type="component" value="Chromosome 1"/>
</dbReference>
<keyword evidence="6" id="KW-0449">Lipoprotein</keyword>
<dbReference type="GO" id="GO:0009279">
    <property type="term" value="C:cell outer membrane"/>
    <property type="evidence" value="ECO:0007669"/>
    <property type="project" value="UniProtKB-SubCell"/>
</dbReference>
<evidence type="ECO:0000256" key="1">
    <source>
        <dbReference type="ARBA" id="ARBA00004459"/>
    </source>
</evidence>
<dbReference type="KEGG" id="vcr:VC395_0056"/>
<dbReference type="AlphaFoldDB" id="A0A0H3AHW9"/>
<reference evidence="7 8" key="1">
    <citation type="submission" date="2007-03" db="EMBL/GenBank/DDBJ databases">
        <authorList>
            <person name="Heidelberg J."/>
        </authorList>
    </citation>
    <scope>NUCLEOTIDE SEQUENCE [LARGE SCALE GENOMIC DNA]</scope>
    <source>
        <strain evidence="8">ATCC 39541 / Classical Ogawa 395 / O395</strain>
    </source>
</reference>
<sequence>MMKFSFVHPIYPIAFPNRGAIIGGIDSISTICKMKKKFTALFLLSALALAGCGQTGPLYMPDDAKQSEQSQ</sequence>
<name>A0A0H3AHW9_VIBC3</name>